<dbReference type="Pfam" id="PF05345">
    <property type="entry name" value="He_PIG"/>
    <property type="match status" value="3"/>
</dbReference>
<dbReference type="InterPro" id="IPR037293">
    <property type="entry name" value="Gal_Oxidase_central_sf"/>
</dbReference>
<dbReference type="EMBL" id="CP023284">
    <property type="protein sequence ID" value="ATA53559.1"/>
    <property type="molecule type" value="Genomic_DNA"/>
</dbReference>
<gene>
    <name evidence="3" type="ORF">CKY39_10275</name>
</gene>
<keyword evidence="2" id="KW-0677">Repeat</keyword>
<dbReference type="InterPro" id="IPR013783">
    <property type="entry name" value="Ig-like_fold"/>
</dbReference>
<dbReference type="PROSITE" id="PS51257">
    <property type="entry name" value="PROKAR_LIPOPROTEIN"/>
    <property type="match status" value="1"/>
</dbReference>
<evidence type="ECO:0000313" key="3">
    <source>
        <dbReference type="EMBL" id="ATA53559.1"/>
    </source>
</evidence>
<dbReference type="PANTHER" id="PTHR46344:SF27">
    <property type="entry name" value="KELCH REPEAT SUPERFAMILY PROTEIN"/>
    <property type="match status" value="1"/>
</dbReference>
<dbReference type="GO" id="GO:0005509">
    <property type="term" value="F:calcium ion binding"/>
    <property type="evidence" value="ECO:0007669"/>
    <property type="project" value="InterPro"/>
</dbReference>
<dbReference type="Gene3D" id="2.60.40.10">
    <property type="entry name" value="Immunoglobulins"/>
    <property type="match status" value="2"/>
</dbReference>
<evidence type="ECO:0000256" key="1">
    <source>
        <dbReference type="ARBA" id="ARBA00022441"/>
    </source>
</evidence>
<dbReference type="InterPro" id="IPR006652">
    <property type="entry name" value="Kelch_1"/>
</dbReference>
<dbReference type="PANTHER" id="PTHR46344">
    <property type="entry name" value="OS02G0202900 PROTEIN"/>
    <property type="match status" value="1"/>
</dbReference>
<dbReference type="InterPro" id="IPR015919">
    <property type="entry name" value="Cadherin-like_sf"/>
</dbReference>
<reference evidence="3 4" key="1">
    <citation type="submission" date="2017-09" db="EMBL/GenBank/DDBJ databases">
        <title>The diverse metabolic capabilities of V. boronicumulans make it an excellent choice for continued studies on novel biodegradation.</title>
        <authorList>
            <person name="Sun S."/>
        </authorList>
    </citation>
    <scope>NUCLEOTIDE SEQUENCE [LARGE SCALE GENOMIC DNA]</scope>
    <source>
        <strain evidence="3 4">J1</strain>
    </source>
</reference>
<evidence type="ECO:0000256" key="2">
    <source>
        <dbReference type="ARBA" id="ARBA00022737"/>
    </source>
</evidence>
<dbReference type="GO" id="GO:0016020">
    <property type="term" value="C:membrane"/>
    <property type="evidence" value="ECO:0007669"/>
    <property type="project" value="InterPro"/>
</dbReference>
<dbReference type="SUPFAM" id="SSF117281">
    <property type="entry name" value="Kelch motif"/>
    <property type="match status" value="2"/>
</dbReference>
<dbReference type="KEGG" id="vbo:CKY39_10275"/>
<keyword evidence="1" id="KW-0880">Kelch repeat</keyword>
<protein>
    <submittedName>
        <fullName evidence="3">Uncharacterized protein</fullName>
    </submittedName>
</protein>
<evidence type="ECO:0000313" key="4">
    <source>
        <dbReference type="Proteomes" id="UP000217154"/>
    </source>
</evidence>
<dbReference type="SUPFAM" id="SSF49313">
    <property type="entry name" value="Cadherin-like"/>
    <property type="match status" value="3"/>
</dbReference>
<dbReference type="SMART" id="SM00612">
    <property type="entry name" value="Kelch"/>
    <property type="match status" value="4"/>
</dbReference>
<dbReference type="AlphaFoldDB" id="A0A250DHX6"/>
<name>A0A250DHX6_9BURK</name>
<dbReference type="InterPro" id="IPR015915">
    <property type="entry name" value="Kelch-typ_b-propeller"/>
</dbReference>
<proteinExistence type="predicted"/>
<dbReference type="Pfam" id="PF01344">
    <property type="entry name" value="Kelch_1"/>
    <property type="match status" value="4"/>
</dbReference>
<accession>A0A250DHX6</accession>
<dbReference type="Proteomes" id="UP000217154">
    <property type="component" value="Chromosome"/>
</dbReference>
<dbReference type="Gene3D" id="2.130.10.80">
    <property type="entry name" value="Galactose oxidase/kelch, beta-propeller"/>
    <property type="match status" value="4"/>
</dbReference>
<organism evidence="3 4">
    <name type="scientific">Variovorax boronicumulans</name>
    <dbReference type="NCBI Taxonomy" id="436515"/>
    <lineage>
        <taxon>Bacteria</taxon>
        <taxon>Pseudomonadati</taxon>
        <taxon>Pseudomonadota</taxon>
        <taxon>Betaproteobacteria</taxon>
        <taxon>Burkholderiales</taxon>
        <taxon>Comamonadaceae</taxon>
        <taxon>Variovorax</taxon>
    </lineage>
</organism>
<sequence length="659" mass="65404">MGSITARARLLRAQSVWLWLMALWLGCLVALSGCGGGSGGASFVGFGLNLTQPPAGLSYAMTSAVYEVGQAIVPNRPTASGGAVERYAVAPPLPAGLALDAGTGVISGAPTAVAASAVYVVTAENAGGSATARVQIEVRSTPAAPSGLTYRESAAIYTVGQAIAANAPASSGGPITGYSIAPALPAGLLLDPQTGVISGTPTAAAADAAYTVTGTNAAGSAEVTLQLAVQAALAAPASVAYATPRALYVTAQAIVPNTAQVIGGTPSAFSVMPTLPGGLSLNALTGAITGTPAAIQPLTTYTVTASNSAGSAQAQVQIAVTGSGSWVSQAVLPTGRHYAPVVRLQSGKALVIGGFTASGVTASVLVYDPAGNSWTAAAPMLTPRSDGSATVLPDGRVLVAGGDGAGISPMAAAEIYDPIADTWQLAASMAEARTRATSTLLPNGKVLVIGGYSRIPSLTFSQTAELYDPAFNTWTSMATPLSSPRAQHAAQLLPGGNEVLVIGGINRSGFVTSAERFPVNDSGATTPVAGTVPAANVYTSVLLADGDVLAMGDGSSTAMRFDVATSGWTASVFSSTRSLPTMTTLADGRVLLAGGTGSGGVRLTTAEIYNPDFDAWTSASSMSTGRSAASAVLLSDGSVLVVGGFSSSGEIDAVERFRP</sequence>